<feature type="compositionally biased region" description="Acidic residues" evidence="1">
    <location>
        <begin position="158"/>
        <end position="187"/>
    </location>
</feature>
<accession>A0A6L2KTE7</accession>
<feature type="region of interest" description="Disordered" evidence="1">
    <location>
        <begin position="35"/>
        <end position="75"/>
    </location>
</feature>
<feature type="compositionally biased region" description="Acidic residues" evidence="1">
    <location>
        <begin position="131"/>
        <end position="150"/>
    </location>
</feature>
<dbReference type="AlphaFoldDB" id="A0A6L2KTE7"/>
<proteinExistence type="predicted"/>
<feature type="region of interest" description="Disordered" evidence="1">
    <location>
        <begin position="111"/>
        <end position="232"/>
    </location>
</feature>
<protein>
    <submittedName>
        <fullName evidence="2">Uncharacterized protein</fullName>
    </submittedName>
</protein>
<evidence type="ECO:0000256" key="1">
    <source>
        <dbReference type="SAM" id="MobiDB-lite"/>
    </source>
</evidence>
<feature type="compositionally biased region" description="Low complexity" evidence="1">
    <location>
        <begin position="48"/>
        <end position="60"/>
    </location>
</feature>
<sequence length="232" mass="25366">MQQFGALLPIELTNEEIRNYNAYKEYYEIAIGAAPPKPKASVRRTRSSSDTSITPPTATAGPRLTTSQKDKQAAKASKAKSLSALSEVAMTEAQQLKLVTKRSIQQTHLSQASGFGTDEGTGSIPGVLDVLSDEYEEELSWNSTDDEGDADEGKDGNGDEEDDEDDEKDDEEEGGDDEQEYAEEEYDKETKDEESFDPILKTPKNSDDEGNGDEDLGLNVGGEEGHVEEEEE</sequence>
<gene>
    <name evidence="2" type="ORF">Tci_024706</name>
</gene>
<feature type="non-terminal residue" evidence="2">
    <location>
        <position position="232"/>
    </location>
</feature>
<dbReference type="EMBL" id="BKCJ010003059">
    <property type="protein sequence ID" value="GEU52728.1"/>
    <property type="molecule type" value="Genomic_DNA"/>
</dbReference>
<reference evidence="2" key="1">
    <citation type="journal article" date="2019" name="Sci. Rep.">
        <title>Draft genome of Tanacetum cinerariifolium, the natural source of mosquito coil.</title>
        <authorList>
            <person name="Yamashiro T."/>
            <person name="Shiraishi A."/>
            <person name="Satake H."/>
            <person name="Nakayama K."/>
        </authorList>
    </citation>
    <scope>NUCLEOTIDE SEQUENCE</scope>
</reference>
<evidence type="ECO:0000313" key="2">
    <source>
        <dbReference type="EMBL" id="GEU52728.1"/>
    </source>
</evidence>
<comment type="caution">
    <text evidence="2">The sequence shown here is derived from an EMBL/GenBank/DDBJ whole genome shotgun (WGS) entry which is preliminary data.</text>
</comment>
<organism evidence="2">
    <name type="scientific">Tanacetum cinerariifolium</name>
    <name type="common">Dalmatian daisy</name>
    <name type="synonym">Chrysanthemum cinerariifolium</name>
    <dbReference type="NCBI Taxonomy" id="118510"/>
    <lineage>
        <taxon>Eukaryota</taxon>
        <taxon>Viridiplantae</taxon>
        <taxon>Streptophyta</taxon>
        <taxon>Embryophyta</taxon>
        <taxon>Tracheophyta</taxon>
        <taxon>Spermatophyta</taxon>
        <taxon>Magnoliopsida</taxon>
        <taxon>eudicotyledons</taxon>
        <taxon>Gunneridae</taxon>
        <taxon>Pentapetalae</taxon>
        <taxon>asterids</taxon>
        <taxon>campanulids</taxon>
        <taxon>Asterales</taxon>
        <taxon>Asteraceae</taxon>
        <taxon>Asteroideae</taxon>
        <taxon>Anthemideae</taxon>
        <taxon>Anthemidinae</taxon>
        <taxon>Tanacetum</taxon>
    </lineage>
</organism>
<name>A0A6L2KTE7_TANCI</name>